<dbReference type="InterPro" id="IPR001360">
    <property type="entry name" value="Glyco_hydro_1"/>
</dbReference>
<dbReference type="GO" id="GO:0005829">
    <property type="term" value="C:cytosol"/>
    <property type="evidence" value="ECO:0007669"/>
    <property type="project" value="TreeGrafter"/>
</dbReference>
<dbReference type="GO" id="GO:0008422">
    <property type="term" value="F:beta-glucosidase activity"/>
    <property type="evidence" value="ECO:0007669"/>
    <property type="project" value="UniProtKB-EC"/>
</dbReference>
<feature type="active site" description="Nucleophile" evidence="9">
    <location>
        <position position="373"/>
    </location>
</feature>
<evidence type="ECO:0000256" key="2">
    <source>
        <dbReference type="ARBA" id="ARBA00010838"/>
    </source>
</evidence>
<evidence type="ECO:0000256" key="4">
    <source>
        <dbReference type="ARBA" id="ARBA00022801"/>
    </source>
</evidence>
<keyword evidence="4 11" id="KW-0378">Hydrolase</keyword>
<dbReference type="AlphaFoldDB" id="A0A918GPC5"/>
<accession>A0A918GPC5</accession>
<keyword evidence="14" id="KW-1185">Reference proteome</keyword>
<dbReference type="PANTHER" id="PTHR10353">
    <property type="entry name" value="GLYCOSYL HYDROLASE"/>
    <property type="match status" value="1"/>
</dbReference>
<dbReference type="InterPro" id="IPR017736">
    <property type="entry name" value="Glyco_hydro_1_beta-glucosidase"/>
</dbReference>
<dbReference type="GO" id="GO:0030245">
    <property type="term" value="P:cellulose catabolic process"/>
    <property type="evidence" value="ECO:0007669"/>
    <property type="project" value="UniProtKB-KW"/>
</dbReference>
<dbReference type="InterPro" id="IPR033132">
    <property type="entry name" value="GH_1_N_CS"/>
</dbReference>
<dbReference type="RefSeq" id="WP_189213094.1">
    <property type="nucleotide sequence ID" value="NZ_BMRB01000005.1"/>
</dbReference>
<dbReference type="SUPFAM" id="SSF51445">
    <property type="entry name" value="(Trans)glycosidases"/>
    <property type="match status" value="1"/>
</dbReference>
<evidence type="ECO:0000256" key="10">
    <source>
        <dbReference type="PIRSR" id="PIRSR617736-2"/>
    </source>
</evidence>
<feature type="compositionally biased region" description="Polar residues" evidence="12">
    <location>
        <begin position="36"/>
        <end position="53"/>
    </location>
</feature>
<evidence type="ECO:0000313" key="14">
    <source>
        <dbReference type="Proteomes" id="UP000660680"/>
    </source>
</evidence>
<evidence type="ECO:0000256" key="3">
    <source>
        <dbReference type="ARBA" id="ARBA00012744"/>
    </source>
</evidence>
<evidence type="ECO:0000256" key="5">
    <source>
        <dbReference type="ARBA" id="ARBA00023001"/>
    </source>
</evidence>
<feature type="binding site" evidence="10">
    <location>
        <begin position="426"/>
        <end position="427"/>
    </location>
    <ligand>
        <name>substrate</name>
    </ligand>
</feature>
<dbReference type="InterPro" id="IPR017853">
    <property type="entry name" value="GH"/>
</dbReference>
<dbReference type="Proteomes" id="UP000660680">
    <property type="component" value="Unassembled WGS sequence"/>
</dbReference>
<name>A0A918GPC5_9PSEU</name>
<protein>
    <recommendedName>
        <fullName evidence="3 11">Beta-glucosidase</fullName>
        <ecNumber evidence="3 11">3.2.1.21</ecNumber>
    </recommendedName>
</protein>
<keyword evidence="7 11" id="KW-0326">Glycosidase</keyword>
<comment type="similarity">
    <text evidence="2 11">Belongs to the glycosyl hydrolase 1 family.</text>
</comment>
<keyword evidence="8" id="KW-0624">Polysaccharide degradation</keyword>
<comment type="caution">
    <text evidence="13">The sequence shown here is derived from an EMBL/GenBank/DDBJ whole genome shotgun (WGS) entry which is preliminary data.</text>
</comment>
<dbReference type="PRINTS" id="PR00131">
    <property type="entry name" value="GLHYDRLASE1"/>
</dbReference>
<feature type="binding site" evidence="10">
    <location>
        <position position="33"/>
    </location>
    <ligand>
        <name>substrate</name>
    </ligand>
</feature>
<sequence length="468" mass="51069">MSVQTAFDEGGTTAETRRFPPGFLWGAATAAYQVEGSTTADGRTPSIWDTFSATPGRVAGGDTGEPAADHYRRMPQDVALMRELGLGAYRFSLSWPRVRPDGGPENPAGLDFYDRLVDELLAAGITPVATLYHWDLPQKLEDLGGWTARGTAHRFADYAESAARRLGDRVPVWSTLNEPWCSAFLGYGTGVHAPGRTSGRDALAAAHHLLLAHGLGMQALRAHAPSAASGITVNLYPVFAADPESAADQDAARRIDGLQNRLFLDPVLRGRYPEDVLADVAEYGMAEHIQDGDLAVISAPVDFVGVNFYRDWCVSAVDTGDFDPGWPGSERVTFRSRGLPVTASGWEVRAAGLTECLVEADRRYPGMAWYVNENGAAYDDTLVDGTVDDAERLAYLRDHVVAAHAAIEAGVDLRGYFYWSFLDNFEWAHGYAHRFGLVHVDYATQARTPKSSARWYSRLARANAVPER</sequence>
<dbReference type="NCBIfam" id="TIGR03356">
    <property type="entry name" value="BGL"/>
    <property type="match status" value="1"/>
</dbReference>
<evidence type="ECO:0000256" key="12">
    <source>
        <dbReference type="SAM" id="MobiDB-lite"/>
    </source>
</evidence>
<dbReference type="Pfam" id="PF00232">
    <property type="entry name" value="Glyco_hydro_1"/>
    <property type="match status" value="1"/>
</dbReference>
<evidence type="ECO:0000313" key="13">
    <source>
        <dbReference type="EMBL" id="GGS49487.1"/>
    </source>
</evidence>
<proteinExistence type="inferred from homology"/>
<reference evidence="13" key="2">
    <citation type="submission" date="2020-09" db="EMBL/GenBank/DDBJ databases">
        <authorList>
            <person name="Sun Q."/>
            <person name="Ohkuma M."/>
        </authorList>
    </citation>
    <scope>NUCLEOTIDE SEQUENCE</scope>
    <source>
        <strain evidence="13">JCM 3276</strain>
    </source>
</reference>
<feature type="active site" description="Proton donor" evidence="9">
    <location>
        <position position="178"/>
    </location>
</feature>
<feature type="binding site" evidence="10">
    <location>
        <position position="419"/>
    </location>
    <ligand>
        <name>substrate</name>
    </ligand>
</feature>
<feature type="binding site" evidence="10">
    <location>
        <position position="177"/>
    </location>
    <ligand>
        <name>substrate</name>
    </ligand>
</feature>
<dbReference type="PROSITE" id="PS00653">
    <property type="entry name" value="GLYCOSYL_HYDROL_F1_2"/>
    <property type="match status" value="1"/>
</dbReference>
<reference evidence="13" key="1">
    <citation type="journal article" date="2014" name="Int. J. Syst. Evol. Microbiol.">
        <title>Complete genome sequence of Corynebacterium casei LMG S-19264T (=DSM 44701T), isolated from a smear-ripened cheese.</title>
        <authorList>
            <consortium name="US DOE Joint Genome Institute (JGI-PGF)"/>
            <person name="Walter F."/>
            <person name="Albersmeier A."/>
            <person name="Kalinowski J."/>
            <person name="Ruckert C."/>
        </authorList>
    </citation>
    <scope>NUCLEOTIDE SEQUENCE</scope>
    <source>
        <strain evidence="13">JCM 3276</strain>
    </source>
</reference>
<gene>
    <name evidence="13" type="primary">bglB</name>
    <name evidence="13" type="ORF">GCM10010171_50770</name>
</gene>
<evidence type="ECO:0000256" key="7">
    <source>
        <dbReference type="ARBA" id="ARBA00023295"/>
    </source>
</evidence>
<evidence type="ECO:0000256" key="1">
    <source>
        <dbReference type="ARBA" id="ARBA00000448"/>
    </source>
</evidence>
<comment type="catalytic activity">
    <reaction evidence="1 11">
        <text>Hydrolysis of terminal, non-reducing beta-D-glucosyl residues with release of beta-D-glucose.</text>
        <dbReference type="EC" id="3.2.1.21"/>
    </reaction>
</comment>
<dbReference type="Gene3D" id="3.20.20.80">
    <property type="entry name" value="Glycosidases"/>
    <property type="match status" value="1"/>
</dbReference>
<evidence type="ECO:0000256" key="9">
    <source>
        <dbReference type="PIRSR" id="PIRSR617736-1"/>
    </source>
</evidence>
<evidence type="ECO:0000256" key="6">
    <source>
        <dbReference type="ARBA" id="ARBA00023277"/>
    </source>
</evidence>
<dbReference type="EC" id="3.2.1.21" evidence="3 11"/>
<dbReference type="EMBL" id="BMRB01000005">
    <property type="protein sequence ID" value="GGS49487.1"/>
    <property type="molecule type" value="Genomic_DNA"/>
</dbReference>
<organism evidence="13 14">
    <name type="scientific">Actinokineospora fastidiosa</name>
    <dbReference type="NCBI Taxonomy" id="1816"/>
    <lineage>
        <taxon>Bacteria</taxon>
        <taxon>Bacillati</taxon>
        <taxon>Actinomycetota</taxon>
        <taxon>Actinomycetes</taxon>
        <taxon>Pseudonocardiales</taxon>
        <taxon>Pseudonocardiaceae</taxon>
        <taxon>Actinokineospora</taxon>
    </lineage>
</organism>
<dbReference type="FunFam" id="3.20.20.80:FF:000004">
    <property type="entry name" value="Beta-glucosidase 6-phospho-beta-glucosidase"/>
    <property type="match status" value="1"/>
</dbReference>
<evidence type="ECO:0000256" key="8">
    <source>
        <dbReference type="ARBA" id="ARBA00023326"/>
    </source>
</evidence>
<dbReference type="PANTHER" id="PTHR10353:SF36">
    <property type="entry name" value="LP05116P"/>
    <property type="match status" value="1"/>
</dbReference>
<keyword evidence="5" id="KW-0136">Cellulose degradation</keyword>
<feature type="binding site" evidence="10">
    <location>
        <position position="133"/>
    </location>
    <ligand>
        <name>substrate</name>
    </ligand>
</feature>
<feature type="binding site" evidence="10">
    <location>
        <position position="309"/>
    </location>
    <ligand>
        <name>substrate</name>
    </ligand>
</feature>
<evidence type="ECO:0000256" key="11">
    <source>
        <dbReference type="RuleBase" id="RU361175"/>
    </source>
</evidence>
<keyword evidence="6" id="KW-0119">Carbohydrate metabolism</keyword>
<feature type="region of interest" description="Disordered" evidence="12">
    <location>
        <begin position="36"/>
        <end position="69"/>
    </location>
</feature>